<dbReference type="EnsemblMetazoa" id="PPA06008.1">
    <property type="protein sequence ID" value="PPA06008.1"/>
    <property type="gene ID" value="WBGene00095562"/>
</dbReference>
<accession>A0A8R1U5G1</accession>
<dbReference type="AlphaFoldDB" id="A0A2A6C467"/>
<sequence length="227" mass="26033">MNVVFRIYSSIVADFQSGIRKLVLNEADNYFTSEEIPIVVGSPSSIVWQPSALDSLKQVCGDQSLVGLFYECDIYGFYATTLTEDCFLTKLQTLNYDQYRQLGTKRSVWLTHSIREGDSYFYIINRNIPRIIMEKINWALLTMFTQDNMNGFLRNRNIDTHSFVLASTQEEILSKLKELPPFTIIGFKQITVPFKILGGGLFLSLLVFIFENISIRVKIVRPTLCPV</sequence>
<name>A0A2A6C467_PRIPA</name>
<accession>A0A2A6C467</accession>
<evidence type="ECO:0000313" key="2">
    <source>
        <dbReference type="Proteomes" id="UP000005239"/>
    </source>
</evidence>
<reference evidence="2" key="1">
    <citation type="journal article" date="2008" name="Nat. Genet.">
        <title>The Pristionchus pacificus genome provides a unique perspective on nematode lifestyle and parasitism.</title>
        <authorList>
            <person name="Dieterich C."/>
            <person name="Clifton S.W."/>
            <person name="Schuster L.N."/>
            <person name="Chinwalla A."/>
            <person name="Delehaunty K."/>
            <person name="Dinkelacker I."/>
            <person name="Fulton L."/>
            <person name="Fulton R."/>
            <person name="Godfrey J."/>
            <person name="Minx P."/>
            <person name="Mitreva M."/>
            <person name="Roeseler W."/>
            <person name="Tian H."/>
            <person name="Witte H."/>
            <person name="Yang S.P."/>
            <person name="Wilson R.K."/>
            <person name="Sommer R.J."/>
        </authorList>
    </citation>
    <scope>NUCLEOTIDE SEQUENCE [LARGE SCALE GENOMIC DNA]</scope>
    <source>
        <strain evidence="2">PS312</strain>
    </source>
</reference>
<protein>
    <submittedName>
        <fullName evidence="1">Uncharacterized protein</fullName>
    </submittedName>
</protein>
<proteinExistence type="predicted"/>
<organism evidence="1 2">
    <name type="scientific">Pristionchus pacificus</name>
    <name type="common">Parasitic nematode worm</name>
    <dbReference type="NCBI Taxonomy" id="54126"/>
    <lineage>
        <taxon>Eukaryota</taxon>
        <taxon>Metazoa</taxon>
        <taxon>Ecdysozoa</taxon>
        <taxon>Nematoda</taxon>
        <taxon>Chromadorea</taxon>
        <taxon>Rhabditida</taxon>
        <taxon>Rhabditina</taxon>
        <taxon>Diplogasteromorpha</taxon>
        <taxon>Diplogasteroidea</taxon>
        <taxon>Neodiplogasteridae</taxon>
        <taxon>Pristionchus</taxon>
    </lineage>
</organism>
<evidence type="ECO:0000313" key="1">
    <source>
        <dbReference type="EnsemblMetazoa" id="PPA06008.1"/>
    </source>
</evidence>
<keyword evidence="2" id="KW-1185">Reference proteome</keyword>
<gene>
    <name evidence="1" type="primary">WBGene00095562</name>
</gene>
<reference evidence="1" key="2">
    <citation type="submission" date="2022-06" db="UniProtKB">
        <authorList>
            <consortium name="EnsemblMetazoa"/>
        </authorList>
    </citation>
    <scope>IDENTIFICATION</scope>
    <source>
        <strain evidence="1">PS312</strain>
    </source>
</reference>
<dbReference type="Proteomes" id="UP000005239">
    <property type="component" value="Unassembled WGS sequence"/>
</dbReference>